<dbReference type="Proteomes" id="UP000735302">
    <property type="component" value="Unassembled WGS sequence"/>
</dbReference>
<proteinExistence type="predicted"/>
<evidence type="ECO:0000313" key="1">
    <source>
        <dbReference type="EMBL" id="GFO39526.1"/>
    </source>
</evidence>
<accession>A0AAV4D6F4</accession>
<organism evidence="1 2">
    <name type="scientific">Plakobranchus ocellatus</name>
    <dbReference type="NCBI Taxonomy" id="259542"/>
    <lineage>
        <taxon>Eukaryota</taxon>
        <taxon>Metazoa</taxon>
        <taxon>Spiralia</taxon>
        <taxon>Lophotrochozoa</taxon>
        <taxon>Mollusca</taxon>
        <taxon>Gastropoda</taxon>
        <taxon>Heterobranchia</taxon>
        <taxon>Euthyneura</taxon>
        <taxon>Panpulmonata</taxon>
        <taxon>Sacoglossa</taxon>
        <taxon>Placobranchoidea</taxon>
        <taxon>Plakobranchidae</taxon>
        <taxon>Plakobranchus</taxon>
    </lineage>
</organism>
<dbReference type="EMBL" id="BLXT01007498">
    <property type="protein sequence ID" value="GFO39526.1"/>
    <property type="molecule type" value="Genomic_DNA"/>
</dbReference>
<protein>
    <submittedName>
        <fullName evidence="1">Uncharacterized protein</fullName>
    </submittedName>
</protein>
<sequence length="107" mass="11644">MKTLVMPLAPPPGKGYASQGLISWFNISVYNKVISGFRASLKLRGTGGGAQTCDRMGPADLRADSLSPQQSGLRFSDLHQARATVAGRARTRDDKDPCRFHGRFTIH</sequence>
<keyword evidence="2" id="KW-1185">Reference proteome</keyword>
<name>A0AAV4D6F4_9GAST</name>
<reference evidence="1 2" key="1">
    <citation type="journal article" date="2021" name="Elife">
        <title>Chloroplast acquisition without the gene transfer in kleptoplastic sea slugs, Plakobranchus ocellatus.</title>
        <authorList>
            <person name="Maeda T."/>
            <person name="Takahashi S."/>
            <person name="Yoshida T."/>
            <person name="Shimamura S."/>
            <person name="Takaki Y."/>
            <person name="Nagai Y."/>
            <person name="Toyoda A."/>
            <person name="Suzuki Y."/>
            <person name="Arimoto A."/>
            <person name="Ishii H."/>
            <person name="Satoh N."/>
            <person name="Nishiyama T."/>
            <person name="Hasebe M."/>
            <person name="Maruyama T."/>
            <person name="Minagawa J."/>
            <person name="Obokata J."/>
            <person name="Shigenobu S."/>
        </authorList>
    </citation>
    <scope>NUCLEOTIDE SEQUENCE [LARGE SCALE GENOMIC DNA]</scope>
</reference>
<dbReference type="AlphaFoldDB" id="A0AAV4D6F4"/>
<gene>
    <name evidence="1" type="ORF">PoB_006603100</name>
</gene>
<evidence type="ECO:0000313" key="2">
    <source>
        <dbReference type="Proteomes" id="UP000735302"/>
    </source>
</evidence>
<comment type="caution">
    <text evidence="1">The sequence shown here is derived from an EMBL/GenBank/DDBJ whole genome shotgun (WGS) entry which is preliminary data.</text>
</comment>